<comment type="caution">
    <text evidence="1">The sequence shown here is derived from an EMBL/GenBank/DDBJ whole genome shotgun (WGS) entry which is preliminary data.</text>
</comment>
<sequence>MAVDIDGRRVAGGVIGTLKYGDGRTLTAGGQDIPSGRVRALGDVAWLDVGDIDH</sequence>
<reference evidence="1" key="1">
    <citation type="journal article" date="2019" name="bioRxiv">
        <title>The Genome of the Zebra Mussel, Dreissena polymorpha: A Resource for Invasive Species Research.</title>
        <authorList>
            <person name="McCartney M.A."/>
            <person name="Auch B."/>
            <person name="Kono T."/>
            <person name="Mallez S."/>
            <person name="Zhang Y."/>
            <person name="Obille A."/>
            <person name="Becker A."/>
            <person name="Abrahante J.E."/>
            <person name="Garbe J."/>
            <person name="Badalamenti J.P."/>
            <person name="Herman A."/>
            <person name="Mangelson H."/>
            <person name="Liachko I."/>
            <person name="Sullivan S."/>
            <person name="Sone E.D."/>
            <person name="Koren S."/>
            <person name="Silverstein K.A.T."/>
            <person name="Beckman K.B."/>
            <person name="Gohl D.M."/>
        </authorList>
    </citation>
    <scope>NUCLEOTIDE SEQUENCE</scope>
    <source>
        <strain evidence="1">Duluth1</strain>
        <tissue evidence="1">Whole animal</tissue>
    </source>
</reference>
<dbReference type="Proteomes" id="UP000828390">
    <property type="component" value="Unassembled WGS sequence"/>
</dbReference>
<dbReference type="EMBL" id="JAIWYP010000007">
    <property type="protein sequence ID" value="KAH3797235.1"/>
    <property type="molecule type" value="Genomic_DNA"/>
</dbReference>
<protein>
    <submittedName>
        <fullName evidence="1">Uncharacterized protein</fullName>
    </submittedName>
</protein>
<reference evidence="1" key="2">
    <citation type="submission" date="2020-11" db="EMBL/GenBank/DDBJ databases">
        <authorList>
            <person name="McCartney M.A."/>
            <person name="Auch B."/>
            <person name="Kono T."/>
            <person name="Mallez S."/>
            <person name="Becker A."/>
            <person name="Gohl D.M."/>
            <person name="Silverstein K.A.T."/>
            <person name="Koren S."/>
            <person name="Bechman K.B."/>
            <person name="Herman A."/>
            <person name="Abrahante J.E."/>
            <person name="Garbe J."/>
        </authorList>
    </citation>
    <scope>NUCLEOTIDE SEQUENCE</scope>
    <source>
        <strain evidence="1">Duluth1</strain>
        <tissue evidence="1">Whole animal</tissue>
    </source>
</reference>
<name>A0A9D4FIP6_DREPO</name>
<evidence type="ECO:0000313" key="2">
    <source>
        <dbReference type="Proteomes" id="UP000828390"/>
    </source>
</evidence>
<dbReference type="AlphaFoldDB" id="A0A9D4FIP6"/>
<accession>A0A9D4FIP6</accession>
<gene>
    <name evidence="1" type="ORF">DPMN_150812</name>
</gene>
<proteinExistence type="predicted"/>
<keyword evidence="2" id="KW-1185">Reference proteome</keyword>
<organism evidence="1 2">
    <name type="scientific">Dreissena polymorpha</name>
    <name type="common">Zebra mussel</name>
    <name type="synonym">Mytilus polymorpha</name>
    <dbReference type="NCBI Taxonomy" id="45954"/>
    <lineage>
        <taxon>Eukaryota</taxon>
        <taxon>Metazoa</taxon>
        <taxon>Spiralia</taxon>
        <taxon>Lophotrochozoa</taxon>
        <taxon>Mollusca</taxon>
        <taxon>Bivalvia</taxon>
        <taxon>Autobranchia</taxon>
        <taxon>Heteroconchia</taxon>
        <taxon>Euheterodonta</taxon>
        <taxon>Imparidentia</taxon>
        <taxon>Neoheterodontei</taxon>
        <taxon>Myida</taxon>
        <taxon>Dreissenoidea</taxon>
        <taxon>Dreissenidae</taxon>
        <taxon>Dreissena</taxon>
    </lineage>
</organism>
<evidence type="ECO:0000313" key="1">
    <source>
        <dbReference type="EMBL" id="KAH3797235.1"/>
    </source>
</evidence>